<evidence type="ECO:0000313" key="1">
    <source>
        <dbReference type="EMBL" id="NWN45792.1"/>
    </source>
</evidence>
<gene>
    <name evidence="1" type="ORF">HR065_01710</name>
</gene>
<proteinExistence type="predicted"/>
<keyword evidence="2" id="KW-1185">Reference proteome</keyword>
<name>A0A851HA20_9MOLU</name>
<reference evidence="1 2" key="1">
    <citation type="submission" date="2020-06" db="EMBL/GenBank/DDBJ databases">
        <title>Draft genome sequence of Candidatus Phytoplasma pruni (X-disease group, subgroup 16SrIII-B) strain ChTDIII from Argentina.</title>
        <authorList>
            <person name="Fernandez F.D."/>
            <person name="Zuebert C."/>
            <person name="Huettel B."/>
            <person name="Kube M."/>
            <person name="Conci L.R."/>
        </authorList>
    </citation>
    <scope>NUCLEOTIDE SEQUENCE [LARGE SCALE GENOMIC DNA]</scope>
    <source>
        <strain evidence="1 2">ChTDIII</strain>
    </source>
</reference>
<dbReference type="RefSeq" id="WP_178734188.1">
    <property type="nucleotide sequence ID" value="NZ_JABUOH010000046.1"/>
</dbReference>
<evidence type="ECO:0000313" key="2">
    <source>
        <dbReference type="Proteomes" id="UP000568109"/>
    </source>
</evidence>
<comment type="caution">
    <text evidence="1">The sequence shown here is derived from an EMBL/GenBank/DDBJ whole genome shotgun (WGS) entry which is preliminary data.</text>
</comment>
<protein>
    <submittedName>
        <fullName evidence="1">Uncharacterized protein</fullName>
    </submittedName>
</protein>
<organism evidence="1 2">
    <name type="scientific">Candidatus Phytoplasma pruni</name>
    <dbReference type="NCBI Taxonomy" id="479893"/>
    <lineage>
        <taxon>Bacteria</taxon>
        <taxon>Bacillati</taxon>
        <taxon>Mycoplasmatota</taxon>
        <taxon>Mollicutes</taxon>
        <taxon>Acholeplasmatales</taxon>
        <taxon>Acholeplasmataceae</taxon>
        <taxon>Candidatus Phytoplasma</taxon>
        <taxon>16SrIII (X-disease group)</taxon>
    </lineage>
</organism>
<dbReference type="EMBL" id="JABUOH010000046">
    <property type="protein sequence ID" value="NWN45792.1"/>
    <property type="molecule type" value="Genomic_DNA"/>
</dbReference>
<dbReference type="AlphaFoldDB" id="A0A851HA20"/>
<sequence>MKFKFKNVFLFLHQDKCLKIDEKKMIDKLKNKLHDKSFEEMIEMAKDKEGKPKFKFHKYGNKKPYKKGEHKYFDLTTLSKEIDTVDIGDLPTLPYILEVDDCQRVVGYFNNNKTVFVILFFDPFHQIYPFKSMGSLGEKCISQILEFYKLHPFPSEAQIENHK</sequence>
<accession>A0A851HA20</accession>
<dbReference type="Proteomes" id="UP000568109">
    <property type="component" value="Unassembled WGS sequence"/>
</dbReference>